<sequence>VRHNVRGRDTTHLCVFSTKVVSGGKITWCKNTKIKTITFIGKVKESFCPGISMCDFIST</sequence>
<dbReference type="HOGENOM" id="CLU_2967464_0_0_1"/>
<reference evidence="1" key="1">
    <citation type="submission" date="2013-07" db="EMBL/GenBank/DDBJ databases">
        <title>The genome of an arbuscular mycorrhizal fungus provides insights into the evolution of the oldest plant symbiosis.</title>
        <authorList>
            <consortium name="DOE Joint Genome Institute"/>
            <person name="Tisserant E."/>
            <person name="Malbreil M."/>
            <person name="Kuo A."/>
            <person name="Kohler A."/>
            <person name="Symeonidi A."/>
            <person name="Balestrini R."/>
            <person name="Charron P."/>
            <person name="Duensing N."/>
            <person name="Frei-dit-Frey N."/>
            <person name="Gianinazzi-Pearson V."/>
            <person name="Gilbert B."/>
            <person name="Handa Y."/>
            <person name="Hijri M."/>
            <person name="Kaul R."/>
            <person name="Kawaguchi M."/>
            <person name="Krajinski F."/>
            <person name="Lammers P."/>
            <person name="Lapierre D."/>
            <person name="Masclaux F.G."/>
            <person name="Murat C."/>
            <person name="Morin E."/>
            <person name="Ndikumana S."/>
            <person name="Pagni M."/>
            <person name="Petitpierre D."/>
            <person name="Requena N."/>
            <person name="Rosikiewicz P."/>
            <person name="Riley R."/>
            <person name="Saito K."/>
            <person name="San Clemente H."/>
            <person name="Shapiro H."/>
            <person name="van Tuinen D."/>
            <person name="Becard G."/>
            <person name="Bonfante P."/>
            <person name="Paszkowski U."/>
            <person name="Shachar-Hill Y."/>
            <person name="Young J.P."/>
            <person name="Sanders I.R."/>
            <person name="Henrissat B."/>
            <person name="Rensing S.A."/>
            <person name="Grigoriev I.V."/>
            <person name="Corradi N."/>
            <person name="Roux C."/>
            <person name="Martin F."/>
        </authorList>
    </citation>
    <scope>NUCLEOTIDE SEQUENCE</scope>
    <source>
        <strain evidence="1">DAOM 197198</strain>
    </source>
</reference>
<feature type="non-terminal residue" evidence="1">
    <location>
        <position position="1"/>
    </location>
</feature>
<dbReference type="EMBL" id="KI274368">
    <property type="protein sequence ID" value="ESA23926.1"/>
    <property type="molecule type" value="Genomic_DNA"/>
</dbReference>
<gene>
    <name evidence="1" type="ORF">GLOINDRAFT_341903</name>
</gene>
<protein>
    <submittedName>
        <fullName evidence="1">Uncharacterized protein</fullName>
    </submittedName>
</protein>
<organism evidence="1">
    <name type="scientific">Rhizophagus irregularis (strain DAOM 181602 / DAOM 197198 / MUCL 43194)</name>
    <name type="common">Arbuscular mycorrhizal fungus</name>
    <name type="synonym">Glomus intraradices</name>
    <dbReference type="NCBI Taxonomy" id="747089"/>
    <lineage>
        <taxon>Eukaryota</taxon>
        <taxon>Fungi</taxon>
        <taxon>Fungi incertae sedis</taxon>
        <taxon>Mucoromycota</taxon>
        <taxon>Glomeromycotina</taxon>
        <taxon>Glomeromycetes</taxon>
        <taxon>Glomerales</taxon>
        <taxon>Glomeraceae</taxon>
        <taxon>Rhizophagus</taxon>
    </lineage>
</organism>
<accession>U9V7M2</accession>
<name>U9V7M2_RHIID</name>
<proteinExistence type="predicted"/>
<dbReference type="AlphaFoldDB" id="U9V7M2"/>
<evidence type="ECO:0000313" key="1">
    <source>
        <dbReference type="EMBL" id="ESA23926.1"/>
    </source>
</evidence>